<reference evidence="2 3" key="1">
    <citation type="submission" date="2013-12" db="EMBL/GenBank/DDBJ databases">
        <authorList>
            <consortium name="DOE Joint Genome Institute"/>
            <person name="Eisen J."/>
            <person name="Huntemann M."/>
            <person name="Han J."/>
            <person name="Chen A."/>
            <person name="Kyrpides N."/>
            <person name="Mavromatis K."/>
            <person name="Markowitz V."/>
            <person name="Palaniappan K."/>
            <person name="Ivanova N."/>
            <person name="Schaumberg A."/>
            <person name="Pati A."/>
            <person name="Liolios K."/>
            <person name="Nordberg H.P."/>
            <person name="Cantor M.N."/>
            <person name="Hua S.X."/>
            <person name="Woyke T."/>
        </authorList>
    </citation>
    <scope>NUCLEOTIDE SEQUENCE [LARGE SCALE GENOMIC DNA]</scope>
    <source>
        <strain evidence="3">DSM 19437</strain>
    </source>
</reference>
<accession>W0F8N8</accession>
<sequence length="90" mass="10498">MENRREAMYSDLNLTQDQKDKLKTLDEDGFKQMKALRDDQSLSDDQKKSKIMEMRKAQKEARDKILTKEQSEKLDAKMKEMRAKRGGAGS</sequence>
<organism evidence="2 3">
    <name type="scientific">Niabella soli DSM 19437</name>
    <dbReference type="NCBI Taxonomy" id="929713"/>
    <lineage>
        <taxon>Bacteria</taxon>
        <taxon>Pseudomonadati</taxon>
        <taxon>Bacteroidota</taxon>
        <taxon>Chitinophagia</taxon>
        <taxon>Chitinophagales</taxon>
        <taxon>Chitinophagaceae</taxon>
        <taxon>Niabella</taxon>
    </lineage>
</organism>
<feature type="compositionally biased region" description="Basic and acidic residues" evidence="1">
    <location>
        <begin position="53"/>
        <end position="83"/>
    </location>
</feature>
<evidence type="ECO:0000313" key="2">
    <source>
        <dbReference type="EMBL" id="AHF17829.1"/>
    </source>
</evidence>
<gene>
    <name evidence="2" type="ORF">NIASO_14845</name>
</gene>
<dbReference type="EMBL" id="CP007035">
    <property type="protein sequence ID" value="AHF17829.1"/>
    <property type="molecule type" value="Genomic_DNA"/>
</dbReference>
<protein>
    <submittedName>
        <fullName evidence="2">Uncharacterized protein</fullName>
    </submittedName>
</protein>
<dbReference type="AlphaFoldDB" id="W0F8N8"/>
<evidence type="ECO:0000313" key="3">
    <source>
        <dbReference type="Proteomes" id="UP000003586"/>
    </source>
</evidence>
<feature type="region of interest" description="Disordered" evidence="1">
    <location>
        <begin position="53"/>
        <end position="90"/>
    </location>
</feature>
<dbReference type="HOGENOM" id="CLU_2437807_0_0_10"/>
<dbReference type="KEGG" id="nso:NIASO_14845"/>
<dbReference type="Proteomes" id="UP000003586">
    <property type="component" value="Chromosome"/>
</dbReference>
<proteinExistence type="predicted"/>
<name>W0F8N8_9BACT</name>
<dbReference type="eggNOG" id="ENOG5033A68">
    <property type="taxonomic scope" value="Bacteria"/>
</dbReference>
<keyword evidence="3" id="KW-1185">Reference proteome</keyword>
<evidence type="ECO:0000256" key="1">
    <source>
        <dbReference type="SAM" id="MobiDB-lite"/>
    </source>
</evidence>